<dbReference type="Proteomes" id="UP000248758">
    <property type="component" value="Chromosome 1"/>
</dbReference>
<accession>A0A2X5NTS7</accession>
<dbReference type="AlphaFoldDB" id="A0A2X5NTS7"/>
<feature type="region of interest" description="Disordered" evidence="1">
    <location>
        <begin position="1"/>
        <end position="67"/>
    </location>
</feature>
<dbReference type="RefSeq" id="WP_111678673.1">
    <property type="nucleotide sequence ID" value="NZ_LS483499.1"/>
</dbReference>
<name>A0A2X5NTS7_9GAMM</name>
<proteinExistence type="predicted"/>
<organism evidence="2 3">
    <name type="scientific">Tatumella ptyseos</name>
    <dbReference type="NCBI Taxonomy" id="82987"/>
    <lineage>
        <taxon>Bacteria</taxon>
        <taxon>Pseudomonadati</taxon>
        <taxon>Pseudomonadota</taxon>
        <taxon>Gammaproteobacteria</taxon>
        <taxon>Enterobacterales</taxon>
        <taxon>Erwiniaceae</taxon>
        <taxon>Tatumella</taxon>
    </lineage>
</organism>
<evidence type="ECO:0000313" key="3">
    <source>
        <dbReference type="Proteomes" id="UP000248758"/>
    </source>
</evidence>
<reference evidence="2 3" key="1">
    <citation type="submission" date="2018-06" db="EMBL/GenBank/DDBJ databases">
        <authorList>
            <consortium name="Pathogen Informatics"/>
            <person name="Doyle S."/>
        </authorList>
    </citation>
    <scope>NUCLEOTIDE SEQUENCE [LARGE SCALE GENOMIC DNA]</scope>
    <source>
        <strain evidence="2 3">NCTC11468</strain>
    </source>
</reference>
<dbReference type="KEGG" id="tpty:NCTC11468_03356"/>
<feature type="region of interest" description="Disordered" evidence="1">
    <location>
        <begin position="121"/>
        <end position="142"/>
    </location>
</feature>
<gene>
    <name evidence="2" type="ORF">NCTC11468_03356</name>
</gene>
<protein>
    <submittedName>
        <fullName evidence="2">Uncharacterized protein</fullName>
    </submittedName>
</protein>
<evidence type="ECO:0000256" key="1">
    <source>
        <dbReference type="SAM" id="MobiDB-lite"/>
    </source>
</evidence>
<evidence type="ECO:0000313" key="2">
    <source>
        <dbReference type="EMBL" id="SQK76961.1"/>
    </source>
</evidence>
<dbReference type="EMBL" id="LS483499">
    <property type="protein sequence ID" value="SQK76961.1"/>
    <property type="molecule type" value="Genomic_DNA"/>
</dbReference>
<feature type="compositionally biased region" description="Basic and acidic residues" evidence="1">
    <location>
        <begin position="126"/>
        <end position="135"/>
    </location>
</feature>
<feature type="compositionally biased region" description="Polar residues" evidence="1">
    <location>
        <begin position="7"/>
        <end position="20"/>
    </location>
</feature>
<sequence length="210" mass="22548">MMPFPVSRQNVTATPGTGSDISAPADPRPGNTTFSAVMIPSSGGIKSGEKVAAASDTPAGPVPVTPSDQQSLFNSLQAQADYPARGQSVTTAACGKAVETAAEEGQAQNIPSATALPVWLPVNGDSRGRKPERFPRQKNNRRTSHRILPVLCRSSCHLSCPPVFSAPASTHRQHLRRYQPVAQSRFLLQAQQRICRITMIRRSRPLMATP</sequence>